<reference evidence="1 2" key="1">
    <citation type="journal article" date="2021" name="Elife">
        <title>Chloroplast acquisition without the gene transfer in kleptoplastic sea slugs, Plakobranchus ocellatus.</title>
        <authorList>
            <person name="Maeda T."/>
            <person name="Takahashi S."/>
            <person name="Yoshida T."/>
            <person name="Shimamura S."/>
            <person name="Takaki Y."/>
            <person name="Nagai Y."/>
            <person name="Toyoda A."/>
            <person name="Suzuki Y."/>
            <person name="Arimoto A."/>
            <person name="Ishii H."/>
            <person name="Satoh N."/>
            <person name="Nishiyama T."/>
            <person name="Hasebe M."/>
            <person name="Maruyama T."/>
            <person name="Minagawa J."/>
            <person name="Obokata J."/>
            <person name="Shigenobu S."/>
        </authorList>
    </citation>
    <scope>NUCLEOTIDE SEQUENCE [LARGE SCALE GENOMIC DNA]</scope>
</reference>
<sequence>MTLIETQQKDIFTNVTMHPETLHQLISDIKRVLKNYSEALSDVSRKDIRHQGQDLPDQSRIVPNTTIPNRGRCLSCRENRNSADVGLWHN</sequence>
<proteinExistence type="predicted"/>
<organism evidence="1 2">
    <name type="scientific">Plakobranchus ocellatus</name>
    <dbReference type="NCBI Taxonomy" id="259542"/>
    <lineage>
        <taxon>Eukaryota</taxon>
        <taxon>Metazoa</taxon>
        <taxon>Spiralia</taxon>
        <taxon>Lophotrochozoa</taxon>
        <taxon>Mollusca</taxon>
        <taxon>Gastropoda</taxon>
        <taxon>Heterobranchia</taxon>
        <taxon>Euthyneura</taxon>
        <taxon>Panpulmonata</taxon>
        <taxon>Sacoglossa</taxon>
        <taxon>Placobranchoidea</taxon>
        <taxon>Plakobranchidae</taxon>
        <taxon>Plakobranchus</taxon>
    </lineage>
</organism>
<keyword evidence="2" id="KW-1185">Reference proteome</keyword>
<accession>A0AAV4DBH3</accession>
<protein>
    <submittedName>
        <fullName evidence="1">Uncharacterized protein</fullName>
    </submittedName>
</protein>
<dbReference type="EMBL" id="BLXT01007705">
    <property type="protein sequence ID" value="GFO41559.1"/>
    <property type="molecule type" value="Genomic_DNA"/>
</dbReference>
<dbReference type="Proteomes" id="UP000735302">
    <property type="component" value="Unassembled WGS sequence"/>
</dbReference>
<name>A0AAV4DBH3_9GAST</name>
<evidence type="ECO:0000313" key="1">
    <source>
        <dbReference type="EMBL" id="GFO41559.1"/>
    </source>
</evidence>
<comment type="caution">
    <text evidence="1">The sequence shown here is derived from an EMBL/GenBank/DDBJ whole genome shotgun (WGS) entry which is preliminary data.</text>
</comment>
<dbReference type="AlphaFoldDB" id="A0AAV4DBH3"/>
<gene>
    <name evidence="1" type="ORF">PoB_006806400</name>
</gene>
<evidence type="ECO:0000313" key="2">
    <source>
        <dbReference type="Proteomes" id="UP000735302"/>
    </source>
</evidence>